<reference evidence="2" key="1">
    <citation type="submission" date="2022-05" db="EMBL/GenBank/DDBJ databases">
        <authorList>
            <person name="Pankratov T."/>
        </authorList>
    </citation>
    <scope>NUCLEOTIDE SEQUENCE</scope>
    <source>
        <strain evidence="2">BP6-180914</strain>
    </source>
</reference>
<sequence>MTEICRKAPTPMPQSFTPFPPRRKPPSNRPLADLVGGCIGPALGKHGFGEADVLMHWPEIVGESLAGRCQPLRLQWRPRKAGGADLAVEPATLVVRVEGGSALVLQHMGPVIIDKVNTYLGWRCVGKIALRQGPLPMEPRRRPKARVPDPQAIAEAREAVSDVEDPALREALARLGAHALRFEPHPTKK</sequence>
<dbReference type="EMBL" id="JAMOIM010000013">
    <property type="protein sequence ID" value="MCW6510154.1"/>
    <property type="molecule type" value="Genomic_DNA"/>
</dbReference>
<comment type="caution">
    <text evidence="2">The sequence shown here is derived from an EMBL/GenBank/DDBJ whole genome shotgun (WGS) entry which is preliminary data.</text>
</comment>
<dbReference type="Proteomes" id="UP001165667">
    <property type="component" value="Unassembled WGS sequence"/>
</dbReference>
<accession>A0AA41YX13</accession>
<dbReference type="AlphaFoldDB" id="A0AA41YX13"/>
<dbReference type="PIRSF" id="PIRSF032064">
    <property type="entry name" value="UCP032064"/>
    <property type="match status" value="1"/>
</dbReference>
<name>A0AA41YX13_9HYPH</name>
<dbReference type="InterPro" id="IPR007922">
    <property type="entry name" value="DciA-like"/>
</dbReference>
<organism evidence="2 3">
    <name type="scientific">Lichenifustis flavocetrariae</name>
    <dbReference type="NCBI Taxonomy" id="2949735"/>
    <lineage>
        <taxon>Bacteria</taxon>
        <taxon>Pseudomonadati</taxon>
        <taxon>Pseudomonadota</taxon>
        <taxon>Alphaproteobacteria</taxon>
        <taxon>Hyphomicrobiales</taxon>
        <taxon>Lichenihabitantaceae</taxon>
        <taxon>Lichenifustis</taxon>
    </lineage>
</organism>
<evidence type="ECO:0000313" key="2">
    <source>
        <dbReference type="EMBL" id="MCW6510154.1"/>
    </source>
</evidence>
<evidence type="ECO:0000313" key="3">
    <source>
        <dbReference type="Proteomes" id="UP001165667"/>
    </source>
</evidence>
<dbReference type="InterPro" id="IPR010593">
    <property type="entry name" value="DUF1159"/>
</dbReference>
<proteinExistence type="predicted"/>
<keyword evidence="3" id="KW-1185">Reference proteome</keyword>
<protein>
    <submittedName>
        <fullName evidence="2">DciA family protein</fullName>
    </submittedName>
</protein>
<gene>
    <name evidence="2" type="ORF">M8523_19220</name>
</gene>
<evidence type="ECO:0000256" key="1">
    <source>
        <dbReference type="SAM" id="MobiDB-lite"/>
    </source>
</evidence>
<dbReference type="Pfam" id="PF05258">
    <property type="entry name" value="DciA"/>
    <property type="match status" value="1"/>
</dbReference>
<feature type="region of interest" description="Disordered" evidence="1">
    <location>
        <begin position="1"/>
        <end position="31"/>
    </location>
</feature>